<comment type="caution">
    <text evidence="6">The sequence shown here is derived from an EMBL/GenBank/DDBJ whole genome shotgun (WGS) entry which is preliminary data.</text>
</comment>
<proteinExistence type="inferred from homology"/>
<dbReference type="InterPro" id="IPR036514">
    <property type="entry name" value="SGNH_hydro_sf"/>
</dbReference>
<name>A0AAD8HL47_9APIA</name>
<reference evidence="6" key="2">
    <citation type="submission" date="2023-05" db="EMBL/GenBank/DDBJ databases">
        <authorList>
            <person name="Schelkunov M.I."/>
        </authorList>
    </citation>
    <scope>NUCLEOTIDE SEQUENCE</scope>
    <source>
        <strain evidence="6">Hsosn_3</strain>
        <tissue evidence="6">Leaf</tissue>
    </source>
</reference>
<evidence type="ECO:0000313" key="6">
    <source>
        <dbReference type="EMBL" id="KAK1368768.1"/>
    </source>
</evidence>
<dbReference type="CDD" id="cd01837">
    <property type="entry name" value="SGNH_plant_lipase_like"/>
    <property type="match status" value="1"/>
</dbReference>
<dbReference type="InterPro" id="IPR001087">
    <property type="entry name" value="GDSL"/>
</dbReference>
<keyword evidence="2 5" id="KW-0732">Signal</keyword>
<dbReference type="SUPFAM" id="SSF52266">
    <property type="entry name" value="SGNH hydrolase"/>
    <property type="match status" value="1"/>
</dbReference>
<dbReference type="GO" id="GO:0016788">
    <property type="term" value="F:hydrolase activity, acting on ester bonds"/>
    <property type="evidence" value="ECO:0007669"/>
    <property type="project" value="InterPro"/>
</dbReference>
<dbReference type="EMBL" id="JAUIZM010000008">
    <property type="protein sequence ID" value="KAK1368768.1"/>
    <property type="molecule type" value="Genomic_DNA"/>
</dbReference>
<organism evidence="6 7">
    <name type="scientific">Heracleum sosnowskyi</name>
    <dbReference type="NCBI Taxonomy" id="360622"/>
    <lineage>
        <taxon>Eukaryota</taxon>
        <taxon>Viridiplantae</taxon>
        <taxon>Streptophyta</taxon>
        <taxon>Embryophyta</taxon>
        <taxon>Tracheophyta</taxon>
        <taxon>Spermatophyta</taxon>
        <taxon>Magnoliopsida</taxon>
        <taxon>eudicotyledons</taxon>
        <taxon>Gunneridae</taxon>
        <taxon>Pentapetalae</taxon>
        <taxon>asterids</taxon>
        <taxon>campanulids</taxon>
        <taxon>Apiales</taxon>
        <taxon>Apiaceae</taxon>
        <taxon>Apioideae</taxon>
        <taxon>apioid superclade</taxon>
        <taxon>Tordylieae</taxon>
        <taxon>Tordyliinae</taxon>
        <taxon>Heracleum</taxon>
    </lineage>
</organism>
<evidence type="ECO:0000256" key="1">
    <source>
        <dbReference type="ARBA" id="ARBA00008668"/>
    </source>
</evidence>
<gene>
    <name evidence="6" type="ORF">POM88_034860</name>
</gene>
<evidence type="ECO:0000256" key="4">
    <source>
        <dbReference type="ARBA" id="ARBA00023180"/>
    </source>
</evidence>
<dbReference type="PANTHER" id="PTHR22835:SF683">
    <property type="entry name" value="OS05G0506800 PROTEIN"/>
    <property type="match status" value="1"/>
</dbReference>
<dbReference type="PANTHER" id="PTHR22835">
    <property type="entry name" value="ZINC FINGER FYVE DOMAIN CONTAINING PROTEIN"/>
    <property type="match status" value="1"/>
</dbReference>
<dbReference type="Proteomes" id="UP001237642">
    <property type="component" value="Unassembled WGS sequence"/>
</dbReference>
<keyword evidence="4" id="KW-0325">Glycoprotein</keyword>
<dbReference type="AlphaFoldDB" id="A0AAD8HL47"/>
<feature type="chain" id="PRO_5042107255" evidence="5">
    <location>
        <begin position="31"/>
        <end position="388"/>
    </location>
</feature>
<keyword evidence="7" id="KW-1185">Reference proteome</keyword>
<feature type="signal peptide" evidence="5">
    <location>
        <begin position="1"/>
        <end position="30"/>
    </location>
</feature>
<reference evidence="6" key="1">
    <citation type="submission" date="2023-02" db="EMBL/GenBank/DDBJ databases">
        <title>Genome of toxic invasive species Heracleum sosnowskyi carries increased number of genes despite the absence of recent whole-genome duplications.</title>
        <authorList>
            <person name="Schelkunov M."/>
            <person name="Shtratnikova V."/>
            <person name="Makarenko M."/>
            <person name="Klepikova A."/>
            <person name="Omelchenko D."/>
            <person name="Novikova G."/>
            <person name="Obukhova E."/>
            <person name="Bogdanov V."/>
            <person name="Penin A."/>
            <person name="Logacheva M."/>
        </authorList>
    </citation>
    <scope>NUCLEOTIDE SEQUENCE</scope>
    <source>
        <strain evidence="6">Hsosn_3</strain>
        <tissue evidence="6">Leaf</tissue>
    </source>
</reference>
<evidence type="ECO:0000256" key="5">
    <source>
        <dbReference type="SAM" id="SignalP"/>
    </source>
</evidence>
<sequence length="388" mass="41895">MASSSFTFRETLAISFIVLISVSPILRVACELSSCEPPLKSIISFGDSLADTGNDIRLSNTNTGSLPPYGQTYFQAQTGRCSDGRLIIDFLAQYLGLPLVPPYIGSTIGSFYAGVNFAVAGATALDKPFFEERGVDIPVRNGSLATQLSWFKDLLPSLCQTSSDCGELFQRSLFLVGEIGGNDYNHALLAGVSMEVVETFVSPVVDAIVSTVDDLIDLGASTLVVPGNFPIGCSVAYLTTFMTNSSTKDYDPQTGCLNWLNDFAMHHNTVLKTALARIQESHPHATIIYADYYNAAMQLFRNPDKFGFSKGAITACCGANGPYHYDASAMCGQPSATVCEDSSLYVNWDGIHLTEAAYNFIFQDLFEGPHTIPPFSSLCTAASHPQYL</sequence>
<protein>
    <submittedName>
        <fullName evidence="6">Sinapine esterase</fullName>
    </submittedName>
</protein>
<comment type="similarity">
    <text evidence="1">Belongs to the 'GDSL' lipolytic enzyme family.</text>
</comment>
<evidence type="ECO:0000256" key="2">
    <source>
        <dbReference type="ARBA" id="ARBA00022729"/>
    </source>
</evidence>
<evidence type="ECO:0000256" key="3">
    <source>
        <dbReference type="ARBA" id="ARBA00022801"/>
    </source>
</evidence>
<dbReference type="Pfam" id="PF00657">
    <property type="entry name" value="Lipase_GDSL"/>
    <property type="match status" value="1"/>
</dbReference>
<evidence type="ECO:0000313" key="7">
    <source>
        <dbReference type="Proteomes" id="UP001237642"/>
    </source>
</evidence>
<accession>A0AAD8HL47</accession>
<dbReference type="Gene3D" id="3.40.50.1110">
    <property type="entry name" value="SGNH hydrolase"/>
    <property type="match status" value="1"/>
</dbReference>
<keyword evidence="3" id="KW-0378">Hydrolase</keyword>
<dbReference type="InterPro" id="IPR035669">
    <property type="entry name" value="SGNH_plant_lipase-like"/>
</dbReference>